<dbReference type="Gene3D" id="3.40.50.150">
    <property type="entry name" value="Vaccinia Virus protein VP39"/>
    <property type="match status" value="2"/>
</dbReference>
<dbReference type="eggNOG" id="COG1215">
    <property type="taxonomic scope" value="Bacteria"/>
</dbReference>
<dbReference type="SUPFAM" id="SSF53756">
    <property type="entry name" value="UDP-Glycosyltransferase/glycogen phosphorylase"/>
    <property type="match status" value="1"/>
</dbReference>
<dbReference type="PANTHER" id="PTHR43685">
    <property type="entry name" value="GLYCOSYLTRANSFERASE"/>
    <property type="match status" value="1"/>
</dbReference>
<dbReference type="Pfam" id="PF05050">
    <property type="entry name" value="Methyltransf_21"/>
    <property type="match status" value="1"/>
</dbReference>
<dbReference type="eggNOG" id="COG2604">
    <property type="taxonomic scope" value="Bacteria"/>
</dbReference>
<dbReference type="Gene3D" id="3.90.550.10">
    <property type="entry name" value="Spore Coat Polysaccharide Biosynthesis Protein SpsA, Chain A"/>
    <property type="match status" value="1"/>
</dbReference>
<evidence type="ECO:0000256" key="1">
    <source>
        <dbReference type="SAM" id="Coils"/>
    </source>
</evidence>
<gene>
    <name evidence="7" type="ORF">HY30_03390</name>
</gene>
<dbReference type="PANTHER" id="PTHR43685:SF2">
    <property type="entry name" value="GLYCOSYLTRANSFERASE 2-LIKE DOMAIN-CONTAINING PROTEIN"/>
    <property type="match status" value="1"/>
</dbReference>
<dbReference type="PATRIC" id="fig|1280947.3.peg.1553"/>
<feature type="coiled-coil region" evidence="1">
    <location>
        <begin position="1736"/>
        <end position="1777"/>
    </location>
</feature>
<accession>A0A062UPM3</accession>
<keyword evidence="3" id="KW-0812">Transmembrane</keyword>
<feature type="transmembrane region" description="Helical" evidence="3">
    <location>
        <begin position="1618"/>
        <end position="1636"/>
    </location>
</feature>
<feature type="domain" description="6-hydroxymethylpterin diphosphokinase MptE-like" evidence="5">
    <location>
        <begin position="657"/>
        <end position="816"/>
    </location>
</feature>
<dbReference type="OrthoDB" id="5291101at2"/>
<dbReference type="NCBIfam" id="TIGR01444">
    <property type="entry name" value="fkbM_fam"/>
    <property type="match status" value="1"/>
</dbReference>
<reference evidence="7 8" key="1">
    <citation type="journal article" date="2014" name="Antonie Van Leeuwenhoek">
        <title>Hyphomonas beringensis sp. nov. and Hyphomonas chukchiensis sp. nov., isolated from surface seawater of the Bering Sea and Chukchi Sea.</title>
        <authorList>
            <person name="Li C."/>
            <person name="Lai Q."/>
            <person name="Li G."/>
            <person name="Dong C."/>
            <person name="Wang J."/>
            <person name="Liao Y."/>
            <person name="Shao Z."/>
        </authorList>
    </citation>
    <scope>NUCLEOTIDE SEQUENCE [LARGE SCALE GENOMIC DNA]</scope>
    <source>
        <strain evidence="7 8">BH-BN04-4</strain>
    </source>
</reference>
<dbReference type="InterPro" id="IPR050834">
    <property type="entry name" value="Glycosyltransf_2"/>
</dbReference>
<feature type="compositionally biased region" description="Basic and acidic residues" evidence="2">
    <location>
        <begin position="1542"/>
        <end position="1559"/>
    </location>
</feature>
<comment type="caution">
    <text evidence="7">The sequence shown here is derived from an EMBL/GenBank/DDBJ whole genome shotgun (WGS) entry which is preliminary data.</text>
</comment>
<evidence type="ECO:0000313" key="8">
    <source>
        <dbReference type="Proteomes" id="UP000027190"/>
    </source>
</evidence>
<evidence type="ECO:0000259" key="4">
    <source>
        <dbReference type="Pfam" id="PF00535"/>
    </source>
</evidence>
<dbReference type="InterPro" id="IPR006342">
    <property type="entry name" value="FkbM_mtfrase"/>
</dbReference>
<dbReference type="SUPFAM" id="SSF53335">
    <property type="entry name" value="S-adenosyl-L-methionine-dependent methyltransferases"/>
    <property type="match status" value="2"/>
</dbReference>
<dbReference type="Gene3D" id="3.90.1480.10">
    <property type="entry name" value="Alpha-2,3-sialyltransferase"/>
    <property type="match status" value="1"/>
</dbReference>
<evidence type="ECO:0000256" key="3">
    <source>
        <dbReference type="SAM" id="Phobius"/>
    </source>
</evidence>
<keyword evidence="1" id="KW-0175">Coiled coil</keyword>
<feature type="domain" description="Methyltransferase FkbM" evidence="6">
    <location>
        <begin position="1318"/>
        <end position="1475"/>
    </location>
</feature>
<dbReference type="STRING" id="1280947.HY30_03390"/>
<sequence length="2111" mass="237739">MSQKFSIVTPSYNQGQFLPFNLVSVREQTHPDIEHIVVDPGSTDGSRETAEAADGIILIAEPDRGQSDGITKGFARATGDYMTWLNSDDFYPDPQILEKVAAAFEQNPDADIIYGKVDFVDEEGKFLRNGYVNPNQDALLDSFAYQVGIVQPGVFMRRSVFEKIGGPSEQYEYCMDYEYWVRMATSGLKWVYLDETLAHHRWWGGMKTSKGRDQSLVEHMRVCANYFGYVHWKWLDRYAEYLTSSLDGVVNHNYKPDPLAKSDNAHRTIRRFVTQEMLRLLEASDKPEERATLNYVHKHAPDLVRYAWNADELDGLETTSPEPDAHKRPAWHVMDATDSKGYPYRSYNVTDNFHRCFDANWYHDAKERGVRKLASLSKWRRDVCVIVGNGPSLNQTDLSLLKDADVIISNFATLNPQLFELATILTITNNLVAQQGRVDFNNARKPKVFPIWLSNDLNETDETAFVEAVVRPMFNESLDGVFSWRSTVSFFNMQLAFALGYKKVLLVGFDHSYVQPQSVKEGDLIKQDEDDENHFDPRYFKDKVWQAADTDNMEAMYELARKSFDAAGREMVNCTVGGRLEVFRRGDLATEIAAMAQTAPDTKALDANEIKTQKKLDRLIAKLPQDLRDPIFLPTAQIPPAAQLEGLTKVKALFNGELDKIYRPRLQALKAKRKARRCFIIGNGPSLKHTDLSLLRDEVTFAMNGFFLKMPDLDWEPTYYVVEDHLVAEDRADEINAMHGPTKLFPAHLRYVLEPDDKTVFFDHRKRVSFPLGFDFSFKADAHTYAGGTVTFTCMQLAAYLGFDEIYLIGVDASYHIPKDAKLAGESRVKELDMASDDPNHFHPDYFGKGKRWHEPNVDIMLEAYEEARQACDARGIKIINATVGGKLEVFPRANYADVFSDKADLPRVLLIDMTRIADGSATGELKATLFADWPANRLMQLHMSGGTSVGLTYNGRTTEFSDPLRSDGRAIDEAVEAFAPDLIIYRPTPRTDILHKKAMRLIAKFDLPLVTWIMDDWPAALELDDPDAFKQLDAQWRSLLDLSSVRFSISDAMSEAFAERYGFRFISVANGVDVSEWPKPVMQKSDVPLSVRYAGSLAENMTLSSVRLVAEAVERLAQEGMDITFEIKTRDLWKRVAAPHFKGLKHTKFIVADLESKAYRAWLSAADIVVIGYNFDTESKSYIQHSVANKLPECLASGAVLLAVGPADVATISILNELDCGIRVTNNDADAVVRAIRALAVSPEERFRLGTEAQEIAFDKFNVEHLRDKFEGALRMAVARDSRMIGKPRSASAHVDETAVVAHMYRDRKGPTHTMLDVGAHVGTSAAYFHKLGWSIHCFEPDTKNRSKLMERFDGVDNVTIDKRAVSNETAEGISFFSSPESTGISGLLAFRDTHAESDRVDVTTLTEVIKSRSISQVDFLKIDVEGYDLNVLKGAPWDTVLPDVIECEFEDAKTLKLGHTWRDVAEFLRERGYAVYVSEWHPIVRYGIGHDWRRVVPYNDHSMSPNAWGNFLAFREDPGYEAVANAFDELVAFRNPPAPHPKEKSASRPDKNKKTESRQQMLKKPTSNTLPVAEETTAKPLWYRNFAQRIHEMSPRLYSLLRFARRASAHIVSRRVLMLPLLILAALFVTALILPSLSAYRPWIVTATAGGLLSVVLVYVAFRSHAHAESLHLEVNALRRESNQLRERLSTAQTLMAKSALTATQEFVDSAMRDTIMPRIEAVRAAGVAERRRVDNLKKAADSASAKVDGALEEIERLNSLRKQMNQLVAAIDERVTNGEASVETLTANLEALDNRAIGRAALAAVNDALTERLTTRIVSLENNVSELGKWSQFNNATWYQRFNRRLSADHIKLLESEWRKRLSVPISNAVVGYMANRACEIERQLDGRLATSIEDVILRSLVARAVKGERIDVLEIGTLFGTGAAIMFDSLANHYEQIHFTLLDPLEGYYNASQADILTGQPIDENTLRRNLARVGMTEDQFTLVKRLSTETEAILDAGKRQYDVLVIDADHSYAGVKTDFENYAQFVKLGGYIIFDDYGSPDWPDVQEYVDSELADVEYITRVGASWRTCVFRVVKAAAEARKPAATSKPRTRKPVTKVETDPTAAD</sequence>
<evidence type="ECO:0000256" key="2">
    <source>
        <dbReference type="SAM" id="MobiDB-lite"/>
    </source>
</evidence>
<dbReference type="eggNOG" id="COG0438">
    <property type="taxonomic scope" value="Bacteria"/>
</dbReference>
<feature type="transmembrane region" description="Helical" evidence="3">
    <location>
        <begin position="1645"/>
        <end position="1664"/>
    </location>
</feature>
<keyword evidence="3" id="KW-0472">Membrane</keyword>
<proteinExistence type="predicted"/>
<name>A0A062UPM3_9PROT</name>
<evidence type="ECO:0008006" key="9">
    <source>
        <dbReference type="Google" id="ProtNLM"/>
    </source>
</evidence>
<dbReference type="RefSeq" id="WP_051615096.1">
    <property type="nucleotide sequence ID" value="NZ_AWFG01000019.1"/>
</dbReference>
<dbReference type="InterPro" id="IPR001173">
    <property type="entry name" value="Glyco_trans_2-like"/>
</dbReference>
<dbReference type="SUPFAM" id="SSF53448">
    <property type="entry name" value="Nucleotide-diphospho-sugar transferases"/>
    <property type="match status" value="1"/>
</dbReference>
<keyword evidence="8" id="KW-1185">Reference proteome</keyword>
<evidence type="ECO:0000313" key="7">
    <source>
        <dbReference type="EMBL" id="KCZ58794.1"/>
    </source>
</evidence>
<feature type="region of interest" description="Disordered" evidence="2">
    <location>
        <begin position="1539"/>
        <end position="1572"/>
    </location>
</feature>
<feature type="domain" description="Glycosyltransferase 2-like" evidence="4">
    <location>
        <begin position="6"/>
        <end position="165"/>
    </location>
</feature>
<evidence type="ECO:0000259" key="6">
    <source>
        <dbReference type="Pfam" id="PF05050"/>
    </source>
</evidence>
<dbReference type="Gene3D" id="3.40.50.2000">
    <property type="entry name" value="Glycogen Phosphorylase B"/>
    <property type="match status" value="2"/>
</dbReference>
<feature type="coiled-coil region" evidence="1">
    <location>
        <begin position="1670"/>
        <end position="1697"/>
    </location>
</feature>
<dbReference type="InterPro" id="IPR002826">
    <property type="entry name" value="MptE-like"/>
</dbReference>
<evidence type="ECO:0000259" key="5">
    <source>
        <dbReference type="Pfam" id="PF01973"/>
    </source>
</evidence>
<dbReference type="Pfam" id="PF01973">
    <property type="entry name" value="MptE-like"/>
    <property type="match status" value="1"/>
</dbReference>
<dbReference type="Pfam" id="PF13578">
    <property type="entry name" value="Methyltransf_24"/>
    <property type="match status" value="1"/>
</dbReference>
<keyword evidence="3" id="KW-1133">Transmembrane helix</keyword>
<dbReference type="Proteomes" id="UP000027190">
    <property type="component" value="Unassembled WGS sequence"/>
</dbReference>
<protein>
    <recommendedName>
        <fullName evidence="9">Methyltransferase FkbM domain-containing protein</fullName>
    </recommendedName>
</protein>
<feature type="region of interest" description="Disordered" evidence="2">
    <location>
        <begin position="2084"/>
        <end position="2111"/>
    </location>
</feature>
<dbReference type="InterPro" id="IPR029063">
    <property type="entry name" value="SAM-dependent_MTases_sf"/>
</dbReference>
<dbReference type="Pfam" id="PF00535">
    <property type="entry name" value="Glycos_transf_2"/>
    <property type="match status" value="1"/>
</dbReference>
<dbReference type="CDD" id="cd06433">
    <property type="entry name" value="GT_2_WfgS_like"/>
    <property type="match status" value="1"/>
</dbReference>
<dbReference type="EMBL" id="AWFG01000019">
    <property type="protein sequence ID" value="KCZ58794.1"/>
    <property type="molecule type" value="Genomic_DNA"/>
</dbReference>
<dbReference type="InterPro" id="IPR029044">
    <property type="entry name" value="Nucleotide-diphossugar_trans"/>
</dbReference>
<organism evidence="7 8">
    <name type="scientific">Hyphomonas chukchiensis</name>
    <dbReference type="NCBI Taxonomy" id="1280947"/>
    <lineage>
        <taxon>Bacteria</taxon>
        <taxon>Pseudomonadati</taxon>
        <taxon>Pseudomonadota</taxon>
        <taxon>Alphaproteobacteria</taxon>
        <taxon>Hyphomonadales</taxon>
        <taxon>Hyphomonadaceae</taxon>
        <taxon>Hyphomonas</taxon>
    </lineage>
</organism>